<dbReference type="PANTHER" id="PTHR34566">
    <property type="entry name" value="ALTERED INHERITANCE OF MITOCHONDRIA PROTEIN"/>
    <property type="match status" value="1"/>
</dbReference>
<accession>A0ABD3D581</accession>
<feature type="domain" description="DUF8204" evidence="2">
    <location>
        <begin position="20"/>
        <end position="94"/>
    </location>
</feature>
<proteinExistence type="predicted"/>
<gene>
    <name evidence="3" type="ORF">CASFOL_018623</name>
</gene>
<dbReference type="AlphaFoldDB" id="A0ABD3D581"/>
<dbReference type="Proteomes" id="UP001632038">
    <property type="component" value="Unassembled WGS sequence"/>
</dbReference>
<reference evidence="4" key="1">
    <citation type="journal article" date="2024" name="IScience">
        <title>Strigolactones Initiate the Formation of Haustorium-like Structures in Castilleja.</title>
        <authorList>
            <person name="Buerger M."/>
            <person name="Peterson D."/>
            <person name="Chory J."/>
        </authorList>
    </citation>
    <scope>NUCLEOTIDE SEQUENCE [LARGE SCALE GENOMIC DNA]</scope>
</reference>
<evidence type="ECO:0000256" key="1">
    <source>
        <dbReference type="SAM" id="MobiDB-lite"/>
    </source>
</evidence>
<sequence>MESEKRKFRSSYKPNINVNKAKSCTGCLYYSSHFKGSFKSPICIGITRTLPEEAPQYEVGRTLRDFRYGCLGYSVYKRKGEGDAEQPRCIGLRFVEDDRRVNNDASTPMAHVHNREEENGLPKHGSVKPTKSTGDDYLYRLEFNWIKLLVPTGVLRPSDYRR</sequence>
<dbReference type="EMBL" id="JAVIJP010000025">
    <property type="protein sequence ID" value="KAL3637455.1"/>
    <property type="molecule type" value="Genomic_DNA"/>
</dbReference>
<protein>
    <recommendedName>
        <fullName evidence="2">DUF8204 domain-containing protein</fullName>
    </recommendedName>
</protein>
<evidence type="ECO:0000313" key="4">
    <source>
        <dbReference type="Proteomes" id="UP001632038"/>
    </source>
</evidence>
<feature type="region of interest" description="Disordered" evidence="1">
    <location>
        <begin position="109"/>
        <end position="129"/>
    </location>
</feature>
<keyword evidence="4" id="KW-1185">Reference proteome</keyword>
<organism evidence="3 4">
    <name type="scientific">Castilleja foliolosa</name>
    <dbReference type="NCBI Taxonomy" id="1961234"/>
    <lineage>
        <taxon>Eukaryota</taxon>
        <taxon>Viridiplantae</taxon>
        <taxon>Streptophyta</taxon>
        <taxon>Embryophyta</taxon>
        <taxon>Tracheophyta</taxon>
        <taxon>Spermatophyta</taxon>
        <taxon>Magnoliopsida</taxon>
        <taxon>eudicotyledons</taxon>
        <taxon>Gunneridae</taxon>
        <taxon>Pentapetalae</taxon>
        <taxon>asterids</taxon>
        <taxon>lamiids</taxon>
        <taxon>Lamiales</taxon>
        <taxon>Orobanchaceae</taxon>
        <taxon>Pedicularideae</taxon>
        <taxon>Castillejinae</taxon>
        <taxon>Castilleja</taxon>
    </lineage>
</organism>
<dbReference type="Pfam" id="PF26631">
    <property type="entry name" value="DUF8204"/>
    <property type="match status" value="1"/>
</dbReference>
<evidence type="ECO:0000313" key="3">
    <source>
        <dbReference type="EMBL" id="KAL3637455.1"/>
    </source>
</evidence>
<name>A0ABD3D581_9LAMI</name>
<dbReference type="PANTHER" id="PTHR34566:SF2">
    <property type="entry name" value="ALTERED INHERITANCE OF MITOCHONDRIA PROTEIN"/>
    <property type="match status" value="1"/>
</dbReference>
<evidence type="ECO:0000259" key="2">
    <source>
        <dbReference type="Pfam" id="PF26631"/>
    </source>
</evidence>
<dbReference type="InterPro" id="IPR058517">
    <property type="entry name" value="DUF8204"/>
</dbReference>
<comment type="caution">
    <text evidence="3">The sequence shown here is derived from an EMBL/GenBank/DDBJ whole genome shotgun (WGS) entry which is preliminary data.</text>
</comment>